<proteinExistence type="predicted"/>
<dbReference type="InterPro" id="IPR001343">
    <property type="entry name" value="Hemolysn_Ca-bd"/>
</dbReference>
<keyword evidence="2" id="KW-1185">Reference proteome</keyword>
<dbReference type="KEGG" id="theu:HPC62_08795"/>
<evidence type="ECO:0000313" key="2">
    <source>
        <dbReference type="Proteomes" id="UP000505210"/>
    </source>
</evidence>
<protein>
    <submittedName>
        <fullName evidence="1">Calcium-binding protein</fullName>
    </submittedName>
</protein>
<dbReference type="Proteomes" id="UP000505210">
    <property type="component" value="Chromosome"/>
</dbReference>
<name>A0A6M8BDD6_9CYAN</name>
<dbReference type="SUPFAM" id="SSF51120">
    <property type="entry name" value="beta-Roll"/>
    <property type="match status" value="2"/>
</dbReference>
<gene>
    <name evidence="1" type="ORF">HPC62_08795</name>
</gene>
<dbReference type="Pfam" id="PF00353">
    <property type="entry name" value="HemolysinCabind"/>
    <property type="match status" value="2"/>
</dbReference>
<dbReference type="Gene3D" id="2.150.10.10">
    <property type="entry name" value="Serralysin-like metalloprotease, C-terminal"/>
    <property type="match status" value="2"/>
</dbReference>
<accession>A0A6M8BDD6</accession>
<dbReference type="AlphaFoldDB" id="A0A6M8BDD6"/>
<evidence type="ECO:0000313" key="1">
    <source>
        <dbReference type="EMBL" id="QKD82270.1"/>
    </source>
</evidence>
<sequence>MARIIGSIRSERIFGTNSSDSLLGLGGNDILTGSVGNDEMLGGDGFDTADYSRMGRAMTLLPGGFINKGGLGVDRLNSVEQVIGAAGFANTIDGISGRTASFDVNLGANRLTVNNVPFLGTLTFSVVNFVNVRGTQNGDRIVGNSGTNFLDGQGGNDVLIGGGSGDRLVGGTGIDILNGAGAGSRGFLEVDILTGGPGQDGFVLGDRAGSYYHAGGIRDYALITDFTPGDLIQLGAGEVYQAQRNASGFGVFVFRNGVTDLIADVRTTTFVSLPSGPFRLASGQVFTGFIGA</sequence>
<dbReference type="InterPro" id="IPR011049">
    <property type="entry name" value="Serralysin-like_metalloprot_C"/>
</dbReference>
<dbReference type="GO" id="GO:0005509">
    <property type="term" value="F:calcium ion binding"/>
    <property type="evidence" value="ECO:0007669"/>
    <property type="project" value="InterPro"/>
</dbReference>
<dbReference type="PRINTS" id="PR00313">
    <property type="entry name" value="CABNDNGRPT"/>
</dbReference>
<organism evidence="1 2">
    <name type="scientific">Thermoleptolyngbya sichuanensis A183</name>
    <dbReference type="NCBI Taxonomy" id="2737172"/>
    <lineage>
        <taxon>Bacteria</taxon>
        <taxon>Bacillati</taxon>
        <taxon>Cyanobacteriota</taxon>
        <taxon>Cyanophyceae</taxon>
        <taxon>Oculatellales</taxon>
        <taxon>Oculatellaceae</taxon>
        <taxon>Thermoleptolyngbya</taxon>
        <taxon>Thermoleptolyngbya sichuanensis</taxon>
    </lineage>
</organism>
<dbReference type="RefSeq" id="WP_172354907.1">
    <property type="nucleotide sequence ID" value="NZ_CP053661.1"/>
</dbReference>
<dbReference type="EMBL" id="CP053661">
    <property type="protein sequence ID" value="QKD82270.1"/>
    <property type="molecule type" value="Genomic_DNA"/>
</dbReference>
<reference evidence="1 2" key="1">
    <citation type="submission" date="2020-05" db="EMBL/GenBank/DDBJ databases">
        <title>Complete genome sequence of of a novel Thermoleptolyngbya strain isolated from hot springs of Ganzi, Sichuan China.</title>
        <authorList>
            <person name="Tang J."/>
            <person name="Daroch M."/>
            <person name="Li L."/>
            <person name="Waleron K."/>
            <person name="Waleron M."/>
            <person name="Waleron M."/>
        </authorList>
    </citation>
    <scope>NUCLEOTIDE SEQUENCE [LARGE SCALE GENOMIC DNA]</scope>
    <source>
        <strain evidence="1 2">PKUAC-SCTA183</strain>
    </source>
</reference>